<proteinExistence type="predicted"/>
<gene>
    <name evidence="1" type="ORF">TraAM80_03895</name>
</gene>
<accession>A0A422NLQ0</accession>
<keyword evidence="2" id="KW-1185">Reference proteome</keyword>
<protein>
    <submittedName>
        <fullName evidence="1">Uncharacterized protein</fullName>
    </submittedName>
</protein>
<comment type="caution">
    <text evidence="1">The sequence shown here is derived from an EMBL/GenBank/DDBJ whole genome shotgun (WGS) entry which is preliminary data.</text>
</comment>
<name>A0A422NLQ0_TRYRA</name>
<sequence>MRLSIQRKGLSAGSDVRGLQWLRRTLQNFLNEMSKHLAVPADSHNFKAGEGSDVGYMTVESFALLHKSSSLFPHEFSFGGVRAAFLSFLTLKWGEGALVCQAATGLSRALQQHRCHDVGVHLFSFFFSCRRYDEKGFGLLFFLQW</sequence>
<dbReference type="GeneID" id="40327828"/>
<evidence type="ECO:0000313" key="1">
    <source>
        <dbReference type="EMBL" id="RNF06428.1"/>
    </source>
</evidence>
<dbReference type="OrthoDB" id="252493at2759"/>
<dbReference type="AlphaFoldDB" id="A0A422NLQ0"/>
<dbReference type="RefSeq" id="XP_029239250.1">
    <property type="nucleotide sequence ID" value="XM_029380845.1"/>
</dbReference>
<evidence type="ECO:0000313" key="2">
    <source>
        <dbReference type="Proteomes" id="UP000283634"/>
    </source>
</evidence>
<dbReference type="EMBL" id="MKGL01000109">
    <property type="protein sequence ID" value="RNF06428.1"/>
    <property type="molecule type" value="Genomic_DNA"/>
</dbReference>
<dbReference type="Proteomes" id="UP000283634">
    <property type="component" value="Unassembled WGS sequence"/>
</dbReference>
<reference evidence="1 2" key="1">
    <citation type="journal article" date="2018" name="BMC Genomics">
        <title>Genomic comparison of Trypanosoma conorhini and Trypanosoma rangeli to Trypanosoma cruzi strains of high and low virulence.</title>
        <authorList>
            <person name="Bradwell K.R."/>
            <person name="Koparde V.N."/>
            <person name="Matveyev A.V."/>
            <person name="Serrano M.G."/>
            <person name="Alves J.M."/>
            <person name="Parikh H."/>
            <person name="Huang B."/>
            <person name="Lee V."/>
            <person name="Espinosa-Alvarez O."/>
            <person name="Ortiz P.A."/>
            <person name="Costa-Martins A.G."/>
            <person name="Teixeira M.M."/>
            <person name="Buck G.A."/>
        </authorList>
    </citation>
    <scope>NUCLEOTIDE SEQUENCE [LARGE SCALE GENOMIC DNA]</scope>
    <source>
        <strain evidence="1 2">AM80</strain>
    </source>
</reference>
<organism evidence="1 2">
    <name type="scientific">Trypanosoma rangeli</name>
    <dbReference type="NCBI Taxonomy" id="5698"/>
    <lineage>
        <taxon>Eukaryota</taxon>
        <taxon>Discoba</taxon>
        <taxon>Euglenozoa</taxon>
        <taxon>Kinetoplastea</taxon>
        <taxon>Metakinetoplastina</taxon>
        <taxon>Trypanosomatida</taxon>
        <taxon>Trypanosomatidae</taxon>
        <taxon>Trypanosoma</taxon>
        <taxon>Herpetosoma</taxon>
    </lineage>
</organism>